<sequence>MEGNSFIRFNTLRTKFQGIHYAARLGTAAEARAYCMKEETRDAEAEPVELGIFAASRQGQRSDLSTAVQVLKDGGIKRLIDELPGTYLRYHTGFEKLAEHLREIPKDDDFVPYPWQKKVLDLISQAPDERTIIYVVDSTGNVGKSRLAKHILCNHGGCMLSGQFRDMAYVWDPTEHKVGLFDIPRASSEFVKQLYAFAEALKNGVVNSTKYVPKLKIFHAPHIIFFSNQKPEANLWSADRLKIIDLDVELAHQTTADLAAAAAAVAAATAAQVLNGDDVNARDQFPSQFC</sequence>
<reference evidence="1" key="1">
    <citation type="submission" date="2020-10" db="EMBL/GenBank/DDBJ databases">
        <title>CRESS DNA virus dark matter in the feces of wild birds.</title>
        <authorList>
            <person name="Yang S."/>
            <person name="Zhang W."/>
        </authorList>
    </citation>
    <scope>NUCLEOTIDE SEQUENCE</scope>
    <source>
        <strain evidence="1">Brb24cre10</strain>
    </source>
</reference>
<evidence type="ECO:0000313" key="1">
    <source>
        <dbReference type="EMBL" id="QTE03485.1"/>
    </source>
</evidence>
<proteinExistence type="predicted"/>
<organism evidence="1">
    <name type="scientific">Fringilla montifringilla CRESS-DNA-virus sp</name>
    <dbReference type="NCBI Taxonomy" id="2815044"/>
    <lineage>
        <taxon>Viruses</taxon>
        <taxon>Monodnaviria</taxon>
        <taxon>Shotokuvirae</taxon>
        <taxon>Cressdnaviricota</taxon>
    </lineage>
</organism>
<accession>A0A8A4XC07</accession>
<name>A0A8A4XC07_9VIRU</name>
<protein>
    <submittedName>
        <fullName evidence="1">Replication-associated protein</fullName>
    </submittedName>
</protein>
<dbReference type="EMBL" id="MW182823">
    <property type="protein sequence ID" value="QTE03485.1"/>
    <property type="molecule type" value="Genomic_DNA"/>
</dbReference>
<dbReference type="Gene3D" id="3.40.1310.20">
    <property type="match status" value="1"/>
</dbReference>